<dbReference type="GO" id="GO:0005524">
    <property type="term" value="F:ATP binding"/>
    <property type="evidence" value="ECO:0007669"/>
    <property type="project" value="UniProtKB-KW"/>
</dbReference>
<evidence type="ECO:0000256" key="1">
    <source>
        <dbReference type="ARBA" id="ARBA00000085"/>
    </source>
</evidence>
<dbReference type="SMART" id="SM00911">
    <property type="entry name" value="HWE_HK"/>
    <property type="match status" value="1"/>
</dbReference>
<accession>A0A366DLR0</accession>
<dbReference type="GO" id="GO:0004673">
    <property type="term" value="F:protein histidine kinase activity"/>
    <property type="evidence" value="ECO:0007669"/>
    <property type="project" value="UniProtKB-EC"/>
</dbReference>
<dbReference type="PANTHER" id="PTHR41523">
    <property type="entry name" value="TWO-COMPONENT SYSTEM SENSOR PROTEIN"/>
    <property type="match status" value="1"/>
</dbReference>
<keyword evidence="4" id="KW-0808">Transferase</keyword>
<evidence type="ECO:0000256" key="4">
    <source>
        <dbReference type="ARBA" id="ARBA00022679"/>
    </source>
</evidence>
<evidence type="ECO:0000256" key="5">
    <source>
        <dbReference type="ARBA" id="ARBA00022741"/>
    </source>
</evidence>
<keyword evidence="5" id="KW-0547">Nucleotide-binding</keyword>
<dbReference type="EC" id="2.7.13.3" evidence="2"/>
<dbReference type="PANTHER" id="PTHR41523:SF8">
    <property type="entry name" value="ETHYLENE RESPONSE SENSOR PROTEIN"/>
    <property type="match status" value="1"/>
</dbReference>
<evidence type="ECO:0000256" key="3">
    <source>
        <dbReference type="ARBA" id="ARBA00022553"/>
    </source>
</evidence>
<organism evidence="9 10">
    <name type="scientific">Pseudochrobactrum asaccharolyticum</name>
    <dbReference type="NCBI Taxonomy" id="354351"/>
    <lineage>
        <taxon>Bacteria</taxon>
        <taxon>Pseudomonadati</taxon>
        <taxon>Pseudomonadota</taxon>
        <taxon>Alphaproteobacteria</taxon>
        <taxon>Hyphomicrobiales</taxon>
        <taxon>Brucellaceae</taxon>
        <taxon>Pseudochrobactrum</taxon>
    </lineage>
</organism>
<dbReference type="EMBL" id="QNRH01000010">
    <property type="protein sequence ID" value="RBO91010.1"/>
    <property type="molecule type" value="Genomic_DNA"/>
</dbReference>
<proteinExistence type="predicted"/>
<keyword evidence="6 9" id="KW-0418">Kinase</keyword>
<sequence length="381" mass="42485">MERLCHCLFRPLVIQLKNKFYFLPNNGQSSSEIIAYDWHKNPLGPLEGWPSELKNAVQLMLSSHFPKAIIWGDDYTTLYNDAFAQILGAKENCMGKSFRDIWSEAWSSIEPMVADAYKGKTTFIEDYPLIINRNGYPEQCYFTFCYSPILGSDGTVLGMIDTVIEMTSKVEAVKNAEVINSELAHRIKNTFSVIQALANQTFRKNDVKDALPVFSNRLHALANGHDVLRLGSSSNGTIEQVINAVLEPVASKSRVELNGPKILIGPKGVMSTSLLINELTTNAIKYGALSVPEGSIVVNWFIKNDDNTPTLVLEWQERNGPKVVPPKSKGFGSRLIKMGLMGIGASNVYYKEDGLYAVFTAPFRQIQEEGRLYSSGTRNNR</sequence>
<keyword evidence="7" id="KW-0067">ATP-binding</keyword>
<dbReference type="InterPro" id="IPR035965">
    <property type="entry name" value="PAS-like_dom_sf"/>
</dbReference>
<keyword evidence="10" id="KW-1185">Reference proteome</keyword>
<dbReference type="AlphaFoldDB" id="A0A366DLR0"/>
<evidence type="ECO:0000313" key="9">
    <source>
        <dbReference type="EMBL" id="RBO91010.1"/>
    </source>
</evidence>
<dbReference type="Gene3D" id="3.30.450.20">
    <property type="entry name" value="PAS domain"/>
    <property type="match status" value="1"/>
</dbReference>
<evidence type="ECO:0000259" key="8">
    <source>
        <dbReference type="SMART" id="SM00911"/>
    </source>
</evidence>
<name>A0A366DLR0_9HYPH</name>
<evidence type="ECO:0000256" key="2">
    <source>
        <dbReference type="ARBA" id="ARBA00012438"/>
    </source>
</evidence>
<reference evidence="9 10" key="1">
    <citation type="submission" date="2018-06" db="EMBL/GenBank/DDBJ databases">
        <title>Genomic Encyclopedia of Type Strains, Phase IV (KMG-IV): sequencing the most valuable type-strain genomes for metagenomic binning, comparative biology and taxonomic classification.</title>
        <authorList>
            <person name="Goeker M."/>
        </authorList>
    </citation>
    <scope>NUCLEOTIDE SEQUENCE [LARGE SCALE GENOMIC DNA]</scope>
    <source>
        <strain evidence="9 10">DSM 25619</strain>
    </source>
</reference>
<evidence type="ECO:0000256" key="6">
    <source>
        <dbReference type="ARBA" id="ARBA00022777"/>
    </source>
</evidence>
<dbReference type="Proteomes" id="UP000252893">
    <property type="component" value="Unassembled WGS sequence"/>
</dbReference>
<comment type="caution">
    <text evidence="9">The sequence shown here is derived from an EMBL/GenBank/DDBJ whole genome shotgun (WGS) entry which is preliminary data.</text>
</comment>
<dbReference type="Pfam" id="PF07536">
    <property type="entry name" value="HWE_HK"/>
    <property type="match status" value="1"/>
</dbReference>
<dbReference type="SUPFAM" id="SSF55785">
    <property type="entry name" value="PYP-like sensor domain (PAS domain)"/>
    <property type="match status" value="1"/>
</dbReference>
<feature type="domain" description="Signal transduction histidine kinase HWE region" evidence="8">
    <location>
        <begin position="182"/>
        <end position="261"/>
    </location>
</feature>
<comment type="catalytic activity">
    <reaction evidence="1">
        <text>ATP + protein L-histidine = ADP + protein N-phospho-L-histidine.</text>
        <dbReference type="EC" id="2.7.13.3"/>
    </reaction>
</comment>
<keyword evidence="3" id="KW-0597">Phosphoprotein</keyword>
<gene>
    <name evidence="9" type="ORF">DFR47_1107</name>
</gene>
<evidence type="ECO:0000256" key="7">
    <source>
        <dbReference type="ARBA" id="ARBA00022840"/>
    </source>
</evidence>
<evidence type="ECO:0000313" key="10">
    <source>
        <dbReference type="Proteomes" id="UP000252893"/>
    </source>
</evidence>
<protein>
    <recommendedName>
        <fullName evidence="2">histidine kinase</fullName>
        <ecNumber evidence="2">2.7.13.3</ecNumber>
    </recommendedName>
</protein>
<dbReference type="InterPro" id="IPR011102">
    <property type="entry name" value="Sig_transdc_His_kinase_HWE"/>
</dbReference>
<dbReference type="OrthoDB" id="7185134at2"/>